<evidence type="ECO:0000313" key="2">
    <source>
        <dbReference type="EMBL" id="PKY52439.1"/>
    </source>
</evidence>
<dbReference type="Pfam" id="PF26638">
    <property type="entry name" value="DUF8211"/>
    <property type="match status" value="1"/>
</dbReference>
<accession>A0A2I1H0N2</accession>
<organism evidence="2 3">
    <name type="scientific">Rhizophagus irregularis</name>
    <dbReference type="NCBI Taxonomy" id="588596"/>
    <lineage>
        <taxon>Eukaryota</taxon>
        <taxon>Fungi</taxon>
        <taxon>Fungi incertae sedis</taxon>
        <taxon>Mucoromycota</taxon>
        <taxon>Glomeromycotina</taxon>
        <taxon>Glomeromycetes</taxon>
        <taxon>Glomerales</taxon>
        <taxon>Glomeraceae</taxon>
        <taxon>Rhizophagus</taxon>
    </lineage>
</organism>
<comment type="caution">
    <text evidence="2">The sequence shown here is derived from an EMBL/GenBank/DDBJ whole genome shotgun (WGS) entry which is preliminary data.</text>
</comment>
<proteinExistence type="predicted"/>
<evidence type="ECO:0000259" key="1">
    <source>
        <dbReference type="Pfam" id="PF26638"/>
    </source>
</evidence>
<feature type="domain" description="DUF8211" evidence="1">
    <location>
        <begin position="206"/>
        <end position="341"/>
    </location>
</feature>
<name>A0A2I1H0N2_9GLOM</name>
<dbReference type="AlphaFoldDB" id="A0A2I1H0N2"/>
<dbReference type="VEuPathDB" id="FungiDB:RhiirFUN_017695"/>
<keyword evidence="3" id="KW-1185">Reference proteome</keyword>
<dbReference type="VEuPathDB" id="FungiDB:FUN_024744"/>
<protein>
    <recommendedName>
        <fullName evidence="1">DUF8211 domain-containing protein</fullName>
    </recommendedName>
</protein>
<reference evidence="2 3" key="1">
    <citation type="submission" date="2015-10" db="EMBL/GenBank/DDBJ databases">
        <title>Genome analyses suggest a sexual origin of heterokaryosis in a supposedly ancient asexual fungus.</title>
        <authorList>
            <person name="Ropars J."/>
            <person name="Sedzielewska K."/>
            <person name="Noel J."/>
            <person name="Charron P."/>
            <person name="Farinelli L."/>
            <person name="Marton T."/>
            <person name="Kruger M."/>
            <person name="Pelin A."/>
            <person name="Brachmann A."/>
            <person name="Corradi N."/>
        </authorList>
    </citation>
    <scope>NUCLEOTIDE SEQUENCE [LARGE SCALE GENOMIC DNA]</scope>
    <source>
        <strain evidence="2 3">A4</strain>
    </source>
</reference>
<evidence type="ECO:0000313" key="3">
    <source>
        <dbReference type="Proteomes" id="UP000234323"/>
    </source>
</evidence>
<dbReference type="VEuPathDB" id="FungiDB:RhiirA1_476531"/>
<dbReference type="Proteomes" id="UP000234323">
    <property type="component" value="Unassembled WGS sequence"/>
</dbReference>
<dbReference type="InterPro" id="IPR058524">
    <property type="entry name" value="DUF8211"/>
</dbReference>
<dbReference type="EMBL" id="LLXI01001205">
    <property type="protein sequence ID" value="PKY52439.1"/>
    <property type="molecule type" value="Genomic_DNA"/>
</dbReference>
<sequence length="627" mass="72866">MASSNIVDKDFSSVSYESLEPHSQLDVSDYGRLIPKGRLAENKVLDTTTTLKDSTLLTIADTLLDHIPSPSTFSFLVSFEHFHVISASKAGYNKIYNFRRSKSFFFEVVDEIHGTNEIHLKIYTNDYHMSQTPIRFHFGIYTPCNNSFIQNTFINQRVTCSSPAPCVLSHYRRACSVHHHKITFYSQSELINPDEIRINLDSKDVHARAIYNRWNKQKKKKIISNRLGISYNTRITVNHIDNILKKGRTNIYNKAYDNLTFCPSNKVNVKKQQTARFERQRRRILHNSALTEDASIEDKLIACKRKGFLFLPSKQITKPVMHLRYKKKYQIPLQRYYNFKIPSLQASQDAEIRQEVHIVKYFNSTKHNLSFDPSEKSNEASSSHDLEVISNPIRTISPTLDVNASISTSSKKVQSTIHHELVILPIPEELLPYVPSEPIYKNGKTFAYLTKQEQRTLKPLIVGSKYWIKAVKSIKALAEEKNALEAHIDELKIKWEVQDKEFVTLYEGLFCNLSNHQNTCHDYFAYLSTTPGSSISYMPTSKMSKTYIKKVHYNPRFNQNHLSALEANFDYSDLQLALAKRDRELYYLDFYSKLPQRERKRTVDNYTNLDSFYGLHISKRSRFNNDK</sequence>
<gene>
    <name evidence="2" type="ORF">RhiirA4_425276</name>
</gene>